<dbReference type="GeneID" id="63371890"/>
<feature type="transmembrane region" description="Helical" evidence="1">
    <location>
        <begin position="6"/>
        <end position="34"/>
    </location>
</feature>
<reference evidence="2" key="1">
    <citation type="journal article" date="2020" name="Mitochondrial DNA Part B Resour">
        <title>Complete mitochondrial genome of Argas persicus (Ixodida: Argasidae) isolate China.</title>
        <authorList>
            <person name="Chen Y.-Y."/>
            <person name="Gao Y."/>
            <person name="Sun M.-Q."/>
            <person name="Wu T.-T."/>
            <person name="Chang Q.-C."/>
        </authorList>
    </citation>
    <scope>NUCLEOTIDE SEQUENCE</scope>
</reference>
<accession>A0A7U3RWC5</accession>
<gene>
    <name evidence="2" type="primary">ATP8</name>
</gene>
<reference evidence="2" key="2">
    <citation type="submission" date="2020-02" db="EMBL/GenBank/DDBJ databases">
        <authorList>
            <person name="Wu T."/>
            <person name="Chen Y."/>
            <person name="Chang Q."/>
        </authorList>
    </citation>
    <scope>NUCLEOTIDE SEQUENCE</scope>
</reference>
<keyword evidence="1" id="KW-0472">Membrane</keyword>
<sequence length="51" mass="6474">MPQLFPMNWIFLSILLFTTIYLELNLIYFFPFFFKKNIFFKKNTLSKNWKW</sequence>
<evidence type="ECO:0000313" key="2">
    <source>
        <dbReference type="EMBL" id="QOU09729.1"/>
    </source>
</evidence>
<keyword evidence="1" id="KW-1133">Transmembrane helix</keyword>
<protein>
    <submittedName>
        <fullName evidence="2">ATP synthase F0 subunit 8</fullName>
    </submittedName>
</protein>
<dbReference type="EMBL" id="MT012684">
    <property type="protein sequence ID" value="QOU09729.1"/>
    <property type="molecule type" value="Genomic_DNA"/>
</dbReference>
<dbReference type="RefSeq" id="YP_010028941.1">
    <property type="nucleotide sequence ID" value="NC_053794.1"/>
</dbReference>
<keyword evidence="2" id="KW-0496">Mitochondrion</keyword>
<organism evidence="2">
    <name type="scientific">Argas persicus</name>
    <dbReference type="NCBI Taxonomy" id="34603"/>
    <lineage>
        <taxon>Eukaryota</taxon>
        <taxon>Metazoa</taxon>
        <taxon>Ecdysozoa</taxon>
        <taxon>Arthropoda</taxon>
        <taxon>Chelicerata</taxon>
        <taxon>Arachnida</taxon>
        <taxon>Acari</taxon>
        <taxon>Parasitiformes</taxon>
        <taxon>Ixodida</taxon>
        <taxon>Ixodoidea</taxon>
        <taxon>Argasidae</taxon>
        <taxon>Argasinae</taxon>
        <taxon>Argas</taxon>
    </lineage>
</organism>
<keyword evidence="1" id="KW-0812">Transmembrane</keyword>
<evidence type="ECO:0000256" key="1">
    <source>
        <dbReference type="SAM" id="Phobius"/>
    </source>
</evidence>
<proteinExistence type="predicted"/>
<dbReference type="CTD" id="4509"/>
<geneLocation type="mitochondrion" evidence="2"/>
<name>A0A7U3RWC5_9ACAR</name>
<dbReference type="AlphaFoldDB" id="A0A7U3RWC5"/>